<dbReference type="PROSITE" id="PS50983">
    <property type="entry name" value="FE_B12_PBP"/>
    <property type="match status" value="1"/>
</dbReference>
<proteinExistence type="predicted"/>
<accession>A0ABW3JC45</accession>
<dbReference type="InterPro" id="IPR050902">
    <property type="entry name" value="ABC_Transporter_SBP"/>
</dbReference>
<dbReference type="SUPFAM" id="SSF53807">
    <property type="entry name" value="Helical backbone' metal receptor"/>
    <property type="match status" value="1"/>
</dbReference>
<protein>
    <submittedName>
        <fullName evidence="3">Hemin ABC transporter substrate-binding protein</fullName>
    </submittedName>
</protein>
<feature type="region of interest" description="Disordered" evidence="1">
    <location>
        <begin position="307"/>
        <end position="331"/>
    </location>
</feature>
<feature type="compositionally biased region" description="Basic and acidic residues" evidence="1">
    <location>
        <begin position="313"/>
        <end position="324"/>
    </location>
</feature>
<dbReference type="EMBL" id="JBHTJO010000001">
    <property type="protein sequence ID" value="MFD0986987.1"/>
    <property type="molecule type" value="Genomic_DNA"/>
</dbReference>
<dbReference type="PANTHER" id="PTHR30535">
    <property type="entry name" value="VITAMIN B12-BINDING PROTEIN"/>
    <property type="match status" value="1"/>
</dbReference>
<dbReference type="Proteomes" id="UP001597102">
    <property type="component" value="Unassembled WGS sequence"/>
</dbReference>
<reference evidence="4" key="1">
    <citation type="journal article" date="2019" name="Int. J. Syst. Evol. Microbiol.">
        <title>The Global Catalogue of Microorganisms (GCM) 10K type strain sequencing project: providing services to taxonomists for standard genome sequencing and annotation.</title>
        <authorList>
            <consortium name="The Broad Institute Genomics Platform"/>
            <consortium name="The Broad Institute Genome Sequencing Center for Infectious Disease"/>
            <person name="Wu L."/>
            <person name="Ma J."/>
        </authorList>
    </citation>
    <scope>NUCLEOTIDE SEQUENCE [LARGE SCALE GENOMIC DNA]</scope>
    <source>
        <strain evidence="4">CCUG 61697</strain>
    </source>
</reference>
<feature type="domain" description="Fe/B12 periplasmic-binding" evidence="2">
    <location>
        <begin position="51"/>
        <end position="307"/>
    </location>
</feature>
<comment type="caution">
    <text evidence="3">The sequence shown here is derived from an EMBL/GenBank/DDBJ whole genome shotgun (WGS) entry which is preliminary data.</text>
</comment>
<dbReference type="InterPro" id="IPR002491">
    <property type="entry name" value="ABC_transptr_periplasmic_BD"/>
</dbReference>
<dbReference type="RefSeq" id="WP_379088134.1">
    <property type="nucleotide sequence ID" value="NZ_JBHTJO010000001.1"/>
</dbReference>
<organism evidence="3 4">
    <name type="scientific">Methyloligella solikamskensis</name>
    <dbReference type="NCBI Taxonomy" id="1177756"/>
    <lineage>
        <taxon>Bacteria</taxon>
        <taxon>Pseudomonadati</taxon>
        <taxon>Pseudomonadota</taxon>
        <taxon>Alphaproteobacteria</taxon>
        <taxon>Hyphomicrobiales</taxon>
        <taxon>Hyphomicrobiaceae</taxon>
        <taxon>Methyloligella</taxon>
    </lineage>
</organism>
<evidence type="ECO:0000313" key="4">
    <source>
        <dbReference type="Proteomes" id="UP001597102"/>
    </source>
</evidence>
<keyword evidence="4" id="KW-1185">Reference proteome</keyword>
<dbReference type="PANTHER" id="PTHR30535:SF4">
    <property type="entry name" value="HEMIN-BINDING PERIPLASMIC PROTEIN HMUT"/>
    <property type="match status" value="1"/>
</dbReference>
<evidence type="ECO:0000313" key="3">
    <source>
        <dbReference type="EMBL" id="MFD0986987.1"/>
    </source>
</evidence>
<gene>
    <name evidence="3" type="ORF">ACFQ2F_07725</name>
</gene>
<name>A0ABW3JC45_9HYPH</name>
<sequence length="331" mass="34716">MTAASLRVSARAALLLLTLAVGAWWVQPAPSLAVTVTDAAGDTVEVEDLSRIISIGGDVTEILYALDKQDQIIAVDTTSQYPAKVLDEKDDVGYMRALSAEGVLSMNPSVIIASAGSGPPEVVKLLKSSSVPYVEVPDETSPEAVADKVRFVAEVVGEQEAGEKIAKSVEDDFALLAELREKIETPQRALFILSVGDGKASVAGTGTGADAIIKLAGAENAAEMLTGYKPVVNESAIELAPDAIITMQHGGPSSNSLEKIKAVKGMEMTPAVKNNRVISMDGLYLLGFGPRASKAARDLMAKLYPELDIPPSEGHETAHHKAEAQDADAAQ</sequence>
<dbReference type="Gene3D" id="3.40.50.1980">
    <property type="entry name" value="Nitrogenase molybdenum iron protein domain"/>
    <property type="match status" value="2"/>
</dbReference>
<evidence type="ECO:0000259" key="2">
    <source>
        <dbReference type="PROSITE" id="PS50983"/>
    </source>
</evidence>
<evidence type="ECO:0000256" key="1">
    <source>
        <dbReference type="SAM" id="MobiDB-lite"/>
    </source>
</evidence>
<dbReference type="Pfam" id="PF01497">
    <property type="entry name" value="Peripla_BP_2"/>
    <property type="match status" value="1"/>
</dbReference>